<keyword evidence="6" id="KW-1015">Disulfide bond</keyword>
<dbReference type="InterPro" id="IPR004099">
    <property type="entry name" value="Pyr_nucl-diS_OxRdtase_dimer"/>
</dbReference>
<evidence type="ECO:0000256" key="10">
    <source>
        <dbReference type="RuleBase" id="RU003691"/>
    </source>
</evidence>
<keyword evidence="5 10" id="KW-0560">Oxidoreductase</keyword>
<dbReference type="AlphaFoldDB" id="A0A975NX33"/>
<dbReference type="PRINTS" id="PR00368">
    <property type="entry name" value="FADPNR"/>
</dbReference>
<comment type="similarity">
    <text evidence="1 10">Belongs to the class-I pyridine nucleotide-disulfide oxidoreductase family.</text>
</comment>
<evidence type="ECO:0000256" key="3">
    <source>
        <dbReference type="ARBA" id="ARBA00022827"/>
    </source>
</evidence>
<dbReference type="InterPro" id="IPR001100">
    <property type="entry name" value="Pyr_nuc-diS_OxRdtase"/>
</dbReference>
<dbReference type="Pfam" id="PF07992">
    <property type="entry name" value="Pyr_redox_2"/>
    <property type="match status" value="1"/>
</dbReference>
<feature type="binding site" evidence="8">
    <location>
        <position position="200"/>
    </location>
    <ligand>
        <name>NAD(+)</name>
        <dbReference type="ChEBI" id="CHEBI:57540"/>
    </ligand>
</feature>
<dbReference type="GO" id="GO:0016668">
    <property type="term" value="F:oxidoreductase activity, acting on a sulfur group of donors, NAD(P) as acceptor"/>
    <property type="evidence" value="ECO:0007669"/>
    <property type="project" value="InterPro"/>
</dbReference>
<feature type="binding site" evidence="8">
    <location>
        <position position="266"/>
    </location>
    <ligand>
        <name>NAD(+)</name>
        <dbReference type="ChEBI" id="CHEBI:57540"/>
    </ligand>
</feature>
<keyword evidence="4" id="KW-0521">NADP</keyword>
<name>A0A975NX33_9BRAD</name>
<dbReference type="GO" id="GO:0050660">
    <property type="term" value="F:flavin adenine dinucleotide binding"/>
    <property type="evidence" value="ECO:0007669"/>
    <property type="project" value="TreeGrafter"/>
</dbReference>
<dbReference type="PRINTS" id="PR00411">
    <property type="entry name" value="PNDRDTASEI"/>
</dbReference>
<evidence type="ECO:0000256" key="7">
    <source>
        <dbReference type="ARBA" id="ARBA00023284"/>
    </source>
</evidence>
<dbReference type="PIRSF" id="PIRSF000350">
    <property type="entry name" value="Mercury_reductase_MerA"/>
    <property type="match status" value="1"/>
</dbReference>
<dbReference type="RefSeq" id="WP_215602933.1">
    <property type="nucleotide sequence ID" value="NZ_CP076136.1"/>
</dbReference>
<feature type="binding site" evidence="8">
    <location>
        <position position="306"/>
    </location>
    <ligand>
        <name>FAD</name>
        <dbReference type="ChEBI" id="CHEBI:57692"/>
    </ligand>
</feature>
<accession>A0A975NX33</accession>
<dbReference type="FunFam" id="3.30.390.30:FF:000001">
    <property type="entry name" value="Dihydrolipoyl dehydrogenase"/>
    <property type="match status" value="1"/>
</dbReference>
<dbReference type="PANTHER" id="PTHR43014">
    <property type="entry name" value="MERCURIC REDUCTASE"/>
    <property type="match status" value="1"/>
</dbReference>
<dbReference type="Gene3D" id="3.50.50.60">
    <property type="entry name" value="FAD/NAD(P)-binding domain"/>
    <property type="match status" value="2"/>
</dbReference>
<keyword evidence="8" id="KW-0547">Nucleotide-binding</keyword>
<keyword evidence="14" id="KW-1185">Reference proteome</keyword>
<dbReference type="SUPFAM" id="SSF51905">
    <property type="entry name" value="FAD/NAD(P)-binding domain"/>
    <property type="match status" value="1"/>
</dbReference>
<dbReference type="InterPro" id="IPR023753">
    <property type="entry name" value="FAD/NAD-binding_dom"/>
</dbReference>
<evidence type="ECO:0000256" key="1">
    <source>
        <dbReference type="ARBA" id="ARBA00007532"/>
    </source>
</evidence>
<dbReference type="Proteomes" id="UP000676951">
    <property type="component" value="Chromosome"/>
</dbReference>
<dbReference type="GO" id="GO:0003955">
    <property type="term" value="F:NAD(P)H dehydrogenase (quinone) activity"/>
    <property type="evidence" value="ECO:0007669"/>
    <property type="project" value="TreeGrafter"/>
</dbReference>
<proteinExistence type="inferred from homology"/>
<feature type="binding site" evidence="8">
    <location>
        <position position="53"/>
    </location>
    <ligand>
        <name>FAD</name>
        <dbReference type="ChEBI" id="CHEBI:57692"/>
    </ligand>
</feature>
<evidence type="ECO:0000256" key="2">
    <source>
        <dbReference type="ARBA" id="ARBA00022630"/>
    </source>
</evidence>
<keyword evidence="3 8" id="KW-0274">FAD</keyword>
<dbReference type="SUPFAM" id="SSF55424">
    <property type="entry name" value="FAD/NAD-linked reductases, dimerisation (C-terminal) domain"/>
    <property type="match status" value="1"/>
</dbReference>
<dbReference type="PANTHER" id="PTHR43014:SF2">
    <property type="entry name" value="MERCURIC REDUCTASE"/>
    <property type="match status" value="1"/>
</dbReference>
<keyword evidence="2 10" id="KW-0285">Flavoprotein</keyword>
<feature type="domain" description="Pyridine nucleotide-disulphide oxidoreductase dimerisation" evidence="11">
    <location>
        <begin position="342"/>
        <end position="445"/>
    </location>
</feature>
<feature type="disulfide bond" description="Redox-active" evidence="9">
    <location>
        <begin position="44"/>
        <end position="49"/>
    </location>
</feature>
<evidence type="ECO:0000259" key="12">
    <source>
        <dbReference type="Pfam" id="PF07992"/>
    </source>
</evidence>
<evidence type="ECO:0000313" key="13">
    <source>
        <dbReference type="EMBL" id="QWG22164.1"/>
    </source>
</evidence>
<evidence type="ECO:0000259" key="11">
    <source>
        <dbReference type="Pfam" id="PF02852"/>
    </source>
</evidence>
<keyword evidence="8" id="KW-0520">NAD</keyword>
<keyword evidence="7 10" id="KW-0676">Redox-active center</keyword>
<comment type="cofactor">
    <cofactor evidence="8">
        <name>FAD</name>
        <dbReference type="ChEBI" id="CHEBI:57692"/>
    </cofactor>
    <text evidence="8">Binds 1 FAD per subunit.</text>
</comment>
<evidence type="ECO:0000256" key="4">
    <source>
        <dbReference type="ARBA" id="ARBA00022857"/>
    </source>
</evidence>
<dbReference type="PROSITE" id="PS00076">
    <property type="entry name" value="PYRIDINE_REDOX_1"/>
    <property type="match status" value="1"/>
</dbReference>
<evidence type="ECO:0000256" key="5">
    <source>
        <dbReference type="ARBA" id="ARBA00023002"/>
    </source>
</evidence>
<feature type="binding site" evidence="8">
    <location>
        <begin position="140"/>
        <end position="142"/>
    </location>
    <ligand>
        <name>FAD</name>
        <dbReference type="ChEBI" id="CHEBI:57692"/>
    </ligand>
</feature>
<protein>
    <submittedName>
        <fullName evidence="13">FAD-dependent oxidoreductase</fullName>
    </submittedName>
</protein>
<organism evidence="13 14">
    <name type="scientific">Bradyrhizobium sediminis</name>
    <dbReference type="NCBI Taxonomy" id="2840469"/>
    <lineage>
        <taxon>Bacteria</taxon>
        <taxon>Pseudomonadati</taxon>
        <taxon>Pseudomonadota</taxon>
        <taxon>Alphaproteobacteria</taxon>
        <taxon>Hyphomicrobiales</taxon>
        <taxon>Nitrobacteraceae</taxon>
        <taxon>Bradyrhizobium</taxon>
    </lineage>
</organism>
<reference evidence="13 14" key="1">
    <citation type="submission" date="2021-06" db="EMBL/GenBank/DDBJ databases">
        <title>Bradyrhizobium sp. S2-11-4 Genome sequencing.</title>
        <authorList>
            <person name="Jin L."/>
        </authorList>
    </citation>
    <scope>NUCLEOTIDE SEQUENCE [LARGE SCALE GENOMIC DNA]</scope>
    <source>
        <strain evidence="13 14">S2-11-4</strain>
    </source>
</reference>
<gene>
    <name evidence="13" type="ORF">KMZ93_19585</name>
</gene>
<dbReference type="InterPro" id="IPR012999">
    <property type="entry name" value="Pyr_OxRdtase_I_AS"/>
</dbReference>
<feature type="domain" description="FAD/NAD(P)-binding" evidence="12">
    <location>
        <begin position="8"/>
        <end position="320"/>
    </location>
</feature>
<dbReference type="Gene3D" id="3.30.390.30">
    <property type="match status" value="1"/>
</dbReference>
<dbReference type="Pfam" id="PF02852">
    <property type="entry name" value="Pyr_redox_dim"/>
    <property type="match status" value="1"/>
</dbReference>
<evidence type="ECO:0000256" key="8">
    <source>
        <dbReference type="PIRSR" id="PIRSR000350-3"/>
    </source>
</evidence>
<dbReference type="EMBL" id="CP076136">
    <property type="protein sequence ID" value="QWG22164.1"/>
    <property type="molecule type" value="Genomic_DNA"/>
</dbReference>
<evidence type="ECO:0000256" key="9">
    <source>
        <dbReference type="PIRSR" id="PIRSR000350-4"/>
    </source>
</evidence>
<sequence length="474" mass="50937">MSLGLKTDLCVIGAGAAGLSIAAVAARLGAKVVLVERAHMGGECLNFGCVPSKALLAASKTAHTVRNAHLFGIDAVPAVDFKRVHAHIRSAIDAIAPHDSVERFEKLGVTLIRGDARFAGPREIVIGDRLIRAHRTVIATGSAPVVPPIPGLDQVHYFTNETIFDNDVLPEHLIILGGGPIGVEIGQAYRRLGAEVTIVEREKAMPRDDQELARPLLQHLVDEGAAIREQANVTAVAPDGQDIRLTIEEAGHTTQLRGSHLLVAAGRSPRTTDLHLEAAGVRFDKNGIVVDKHLMTSTPGIYAAGDVVDGPRFTHVCSYHAGIVIRNALFRIPAKIDYRSLPWVTYTDPELAQIGMTEEAARKEHGEKLRVARIPFSASDRAQTEGATAGTVKIVVHGNGHILGASILGAHAGELAHLWIVAIERKLNLRSIAQMMAPYPTWGELNKMAAAEFSRPLLAHPMTHLLVKALSWLP</sequence>
<evidence type="ECO:0000313" key="14">
    <source>
        <dbReference type="Proteomes" id="UP000676951"/>
    </source>
</evidence>
<feature type="binding site" evidence="8">
    <location>
        <begin position="177"/>
        <end position="184"/>
    </location>
    <ligand>
        <name>NAD(+)</name>
        <dbReference type="ChEBI" id="CHEBI:57540"/>
    </ligand>
</feature>
<evidence type="ECO:0000256" key="6">
    <source>
        <dbReference type="ARBA" id="ARBA00023157"/>
    </source>
</evidence>
<dbReference type="InterPro" id="IPR036188">
    <property type="entry name" value="FAD/NAD-bd_sf"/>
</dbReference>
<dbReference type="InterPro" id="IPR016156">
    <property type="entry name" value="FAD/NAD-linked_Rdtase_dimer_sf"/>
</dbReference>